<dbReference type="EMBL" id="JAEMHM010000028">
    <property type="protein sequence ID" value="MBJ6727728.1"/>
    <property type="molecule type" value="Genomic_DNA"/>
</dbReference>
<dbReference type="InterPro" id="IPR016024">
    <property type="entry name" value="ARM-type_fold"/>
</dbReference>
<gene>
    <name evidence="1" type="ORF">JFN93_23720</name>
</gene>
<dbReference type="SMART" id="SM00567">
    <property type="entry name" value="EZ_HEAT"/>
    <property type="match status" value="15"/>
</dbReference>
<proteinExistence type="predicted"/>
<dbReference type="InterPro" id="IPR004155">
    <property type="entry name" value="PBS_lyase_HEAT"/>
</dbReference>
<evidence type="ECO:0000313" key="1">
    <source>
        <dbReference type="EMBL" id="MBJ6727728.1"/>
    </source>
</evidence>
<dbReference type="GO" id="GO:0016491">
    <property type="term" value="F:oxidoreductase activity"/>
    <property type="evidence" value="ECO:0007669"/>
    <property type="project" value="TreeGrafter"/>
</dbReference>
<keyword evidence="2" id="KW-1185">Reference proteome</keyword>
<protein>
    <submittedName>
        <fullName evidence="1">HEAT repeat domain-containing protein</fullName>
    </submittedName>
</protein>
<sequence>MKLLEEIQRELRSPDEEVRRLAVVSLAGHPLEETAELVFGAMGDQSWRVRKEAVAVLLGSGVPSPDVVEGLISLLRCHDNAGKRNAAVESLVGLGSVAVKPLCRHLNDYDHDLRKFVIDILGSIGSSDCVPLLIQAMDDPDPNVRSGAVENLGKIGDPQALPALLGALSEGDVWFRFTVLDALAAIGAPVPLPTIAPLMGETLLRRAIYDCLGAVGGMEAFPILLDGIQERARSAREAAAVAVMRLRNRSDAATRASIETSLRALNGTHLLDGILRSLGCAEFPALESLVALLGIIGDPRAAMPLVALSRHERLRAGCVQAFRGIGVAVLPELWDYFPSATPDERAFIAYLTGELQYAPGVERLIEGLKDEMPSLRAASLLSLGKLNVKSAVKRMARLLGDRDPLVRAAAREALDRLTATQPEAMADICAGLATSEHAARRRDAAILLAGLKDADRLYLLAKDEDATVRQAAVSSLSRLRDPQGVKHLVMALVDEVPEVRVAAAAALGELGGDEALQPLLLALNDADPGVQIAALRGLAHLKDDRALAGVALLVSHSRGAVLIAGLKTLAAVGGEAALTPVKEALSDGDEEVVEAAIEILARFGGEWIAECRDDLLRHPHWGVRSSFVRAMGETLGERALPYLKKAREGESDPLVRGEIEGLMDRLG</sequence>
<dbReference type="Pfam" id="PF13646">
    <property type="entry name" value="HEAT_2"/>
    <property type="match status" value="5"/>
</dbReference>
<comment type="caution">
    <text evidence="1">The sequence shown here is derived from an EMBL/GenBank/DDBJ whole genome shotgun (WGS) entry which is preliminary data.</text>
</comment>
<evidence type="ECO:0000313" key="2">
    <source>
        <dbReference type="Proteomes" id="UP000636888"/>
    </source>
</evidence>
<dbReference type="Proteomes" id="UP000636888">
    <property type="component" value="Unassembled WGS sequence"/>
</dbReference>
<dbReference type="PANTHER" id="PTHR12697">
    <property type="entry name" value="PBS LYASE HEAT-LIKE PROTEIN"/>
    <property type="match status" value="1"/>
</dbReference>
<organism evidence="1 2">
    <name type="scientific">Geomesophilobacter sediminis</name>
    <dbReference type="NCBI Taxonomy" id="2798584"/>
    <lineage>
        <taxon>Bacteria</taxon>
        <taxon>Pseudomonadati</taxon>
        <taxon>Thermodesulfobacteriota</taxon>
        <taxon>Desulfuromonadia</taxon>
        <taxon>Geobacterales</taxon>
        <taxon>Geobacteraceae</taxon>
        <taxon>Geomesophilobacter</taxon>
    </lineage>
</organism>
<dbReference type="InterPro" id="IPR011989">
    <property type="entry name" value="ARM-like"/>
</dbReference>
<reference evidence="1" key="1">
    <citation type="submission" date="2020-12" db="EMBL/GenBank/DDBJ databases">
        <title>Geomonas sp. Red875, isolated from river sediment.</title>
        <authorList>
            <person name="Xu Z."/>
            <person name="Zhang Z."/>
            <person name="Masuda Y."/>
            <person name="Itoh H."/>
            <person name="Senoo K."/>
        </authorList>
    </citation>
    <scope>NUCLEOTIDE SEQUENCE</scope>
    <source>
        <strain evidence="1">Red875</strain>
    </source>
</reference>
<dbReference type="SUPFAM" id="SSF48371">
    <property type="entry name" value="ARM repeat"/>
    <property type="match status" value="4"/>
</dbReference>
<accession>A0A8J7M451</accession>
<dbReference type="Gene3D" id="1.25.10.10">
    <property type="entry name" value="Leucine-rich Repeat Variant"/>
    <property type="match status" value="5"/>
</dbReference>
<dbReference type="AlphaFoldDB" id="A0A8J7M451"/>
<dbReference type="PANTHER" id="PTHR12697:SF5">
    <property type="entry name" value="DEOXYHYPUSINE HYDROXYLASE"/>
    <property type="match status" value="1"/>
</dbReference>
<name>A0A8J7M451_9BACT</name>